<feature type="chain" id="PRO_5015532106" description="WG repeat-containing protein" evidence="2">
    <location>
        <begin position="19"/>
        <end position="412"/>
    </location>
</feature>
<evidence type="ECO:0000313" key="3">
    <source>
        <dbReference type="EMBL" id="PWG04050.1"/>
    </source>
</evidence>
<dbReference type="InterPro" id="IPR032774">
    <property type="entry name" value="WG_beta_rep"/>
</dbReference>
<evidence type="ECO:0000256" key="1">
    <source>
        <dbReference type="SAM" id="Coils"/>
    </source>
</evidence>
<organism evidence="3 4">
    <name type="scientific">Polaribacter aquimarinus</name>
    <dbReference type="NCBI Taxonomy" id="2100726"/>
    <lineage>
        <taxon>Bacteria</taxon>
        <taxon>Pseudomonadati</taxon>
        <taxon>Bacteroidota</taxon>
        <taxon>Flavobacteriia</taxon>
        <taxon>Flavobacteriales</taxon>
        <taxon>Flavobacteriaceae</taxon>
    </lineage>
</organism>
<sequence>MKKKFTILLILLSTVINAQLSNATKNKIKVKFKIAKSLFKKENYDDALEKVYEVEELFGKIKNPSLQNLKIKILVAQEDFNKANIELNKINNMNLPSQILDDVASYSPKIEDGLKKIEKEKKEKEKARLAKYEEEERKRKLEKSKSDKQKTFISSILNLRKKNNYNWSKNHNVTKVQYNNKYGVIDIDGNIIIPMKFSNFSNIDFIKNFIVIYKSKSYKDRIDIYNFKGKKLNKKSYSEIRRFKYDRAMVIRQINNDKYDDDKYKMGYIDLNGNEVVKVQYNWLLADDYHYNSKGKTIVGSGKSGYYSTNKKYYLIDKYGKILKILEYSRIGRFSEGLYIVYKKGIKISNGDHRENCGYIDEDGNEVIRPIYSQCKRFENGKALVNYYKNKRNRKSKYPGVYINKKNEIIKK</sequence>
<dbReference type="RefSeq" id="WP_146190744.1">
    <property type="nucleotide sequence ID" value="NZ_QFFG01000008.1"/>
</dbReference>
<protein>
    <recommendedName>
        <fullName evidence="5">WG repeat-containing protein</fullName>
    </recommendedName>
</protein>
<name>A0A2U2J6T8_9FLAO</name>
<feature type="signal peptide" evidence="2">
    <location>
        <begin position="1"/>
        <end position="18"/>
    </location>
</feature>
<gene>
    <name evidence="3" type="ORF">DIS07_14765</name>
</gene>
<comment type="caution">
    <text evidence="3">The sequence shown here is derived from an EMBL/GenBank/DDBJ whole genome shotgun (WGS) entry which is preliminary data.</text>
</comment>
<reference evidence="3 4" key="1">
    <citation type="submission" date="2018-05" db="EMBL/GenBank/DDBJ databases">
        <title>Polaribacter aquimarinus sp. nov., isolated from sediment in a sediment of sea.</title>
        <authorList>
            <person name="Lu D."/>
        </authorList>
    </citation>
    <scope>NUCLEOTIDE SEQUENCE [LARGE SCALE GENOMIC DNA]</scope>
    <source>
        <strain evidence="3 4">ZY113</strain>
    </source>
</reference>
<keyword evidence="1" id="KW-0175">Coiled coil</keyword>
<dbReference type="PANTHER" id="PTHR37841">
    <property type="entry name" value="GLR2918 PROTEIN"/>
    <property type="match status" value="1"/>
</dbReference>
<evidence type="ECO:0008006" key="5">
    <source>
        <dbReference type="Google" id="ProtNLM"/>
    </source>
</evidence>
<dbReference type="OrthoDB" id="623514at2"/>
<dbReference type="Pfam" id="PF14903">
    <property type="entry name" value="WG_beta_rep"/>
    <property type="match status" value="4"/>
</dbReference>
<accession>A0A2U2J6T8</accession>
<evidence type="ECO:0000256" key="2">
    <source>
        <dbReference type="SAM" id="SignalP"/>
    </source>
</evidence>
<evidence type="ECO:0000313" key="4">
    <source>
        <dbReference type="Proteomes" id="UP000245670"/>
    </source>
</evidence>
<keyword evidence="4" id="KW-1185">Reference proteome</keyword>
<feature type="coiled-coil region" evidence="1">
    <location>
        <begin position="110"/>
        <end position="144"/>
    </location>
</feature>
<proteinExistence type="predicted"/>
<dbReference type="AlphaFoldDB" id="A0A2U2J6T8"/>
<dbReference type="EMBL" id="QFFG01000008">
    <property type="protein sequence ID" value="PWG04050.1"/>
    <property type="molecule type" value="Genomic_DNA"/>
</dbReference>
<dbReference type="Proteomes" id="UP000245670">
    <property type="component" value="Unassembled WGS sequence"/>
</dbReference>
<keyword evidence="2" id="KW-0732">Signal</keyword>
<dbReference type="PANTHER" id="PTHR37841:SF1">
    <property type="entry name" value="DUF3298 DOMAIN-CONTAINING PROTEIN"/>
    <property type="match status" value="1"/>
</dbReference>